<accession>A0A2T0LXC7</accession>
<keyword evidence="3" id="KW-1185">Reference proteome</keyword>
<dbReference type="OrthoDB" id="9765386at2"/>
<dbReference type="NCBIfam" id="TIGR01537">
    <property type="entry name" value="portal_HK97"/>
    <property type="match status" value="1"/>
</dbReference>
<dbReference type="InterPro" id="IPR006427">
    <property type="entry name" value="Portal_HK97"/>
</dbReference>
<sequence length="406" mass="44177">MGLGRLLTRQASTPAQTRSAGANFQVVIDGNPINYPSSIYRGAMTIPGAWRAALLISDLLGGVPWDAYRSRGGNPIEQLDPTPLLLEQPAPPDTRMTTMSSLALDLVWHGNAVGVIAARNRDGWPTALVPVPAEQVGVRRVPDNAVAPLPPGTVEYQVGGLSFAPWEVLHIKGPCAPGALRGFGVLEAHLDGTLNLAMEQAKQAASISRHGVPTGVLKVSNPDATEGDLREAKEGWLRSQRDRTVAALNSTTEFEPLSWNPEELQLVEARKFSLHELALIFGLPLSFLGADQASRTYSNIEQEAINLLKFTLGGHLARFEQTFSQHMPRGTTAKANLDAILRADTLSRYRAHQIGLTAGFLTRDEVRELEDRPPLTDEQKAELDRRALPNRDPKPHPDEVPEVEPA</sequence>
<dbReference type="Gene3D" id="3.30.1120.70">
    <property type="match status" value="1"/>
</dbReference>
<evidence type="ECO:0000313" key="3">
    <source>
        <dbReference type="Proteomes" id="UP000238362"/>
    </source>
</evidence>
<comment type="caution">
    <text evidence="2">The sequence shown here is derived from an EMBL/GenBank/DDBJ whole genome shotgun (WGS) entry which is preliminary data.</text>
</comment>
<dbReference type="Proteomes" id="UP000238362">
    <property type="component" value="Unassembled WGS sequence"/>
</dbReference>
<dbReference type="InterPro" id="IPR006944">
    <property type="entry name" value="Phage/GTA_portal"/>
</dbReference>
<dbReference type="Gene3D" id="3.40.140.120">
    <property type="match status" value="1"/>
</dbReference>
<dbReference type="Pfam" id="PF04860">
    <property type="entry name" value="Phage_portal"/>
    <property type="match status" value="1"/>
</dbReference>
<evidence type="ECO:0000256" key="1">
    <source>
        <dbReference type="SAM" id="MobiDB-lite"/>
    </source>
</evidence>
<feature type="compositionally biased region" description="Basic and acidic residues" evidence="1">
    <location>
        <begin position="368"/>
        <end position="399"/>
    </location>
</feature>
<dbReference type="EMBL" id="PVNH01000004">
    <property type="protein sequence ID" value="PRX48676.1"/>
    <property type="molecule type" value="Genomic_DNA"/>
</dbReference>
<evidence type="ECO:0000313" key="2">
    <source>
        <dbReference type="EMBL" id="PRX48676.1"/>
    </source>
</evidence>
<proteinExistence type="predicted"/>
<gene>
    <name evidence="2" type="ORF">B0I33_104494</name>
</gene>
<protein>
    <submittedName>
        <fullName evidence="2">HK97 family phage portal protein</fullName>
    </submittedName>
</protein>
<dbReference type="RefSeq" id="WP_106178721.1">
    <property type="nucleotide sequence ID" value="NZ_PVNH01000004.1"/>
</dbReference>
<dbReference type="Gene3D" id="1.20.1270.210">
    <property type="match status" value="1"/>
</dbReference>
<reference evidence="2 3" key="1">
    <citation type="submission" date="2018-03" db="EMBL/GenBank/DDBJ databases">
        <title>Genomic Encyclopedia of Type Strains, Phase III (KMG-III): the genomes of soil and plant-associated and newly described type strains.</title>
        <authorList>
            <person name="Whitman W."/>
        </authorList>
    </citation>
    <scope>NUCLEOTIDE SEQUENCE [LARGE SCALE GENOMIC DNA]</scope>
    <source>
        <strain evidence="2 3">CGMCC 4.7125</strain>
    </source>
</reference>
<name>A0A2T0LXC7_9PSEU</name>
<dbReference type="AlphaFoldDB" id="A0A2T0LXC7"/>
<organism evidence="2 3">
    <name type="scientific">Prauserella shujinwangii</name>
    <dbReference type="NCBI Taxonomy" id="1453103"/>
    <lineage>
        <taxon>Bacteria</taxon>
        <taxon>Bacillati</taxon>
        <taxon>Actinomycetota</taxon>
        <taxon>Actinomycetes</taxon>
        <taxon>Pseudonocardiales</taxon>
        <taxon>Pseudonocardiaceae</taxon>
        <taxon>Prauserella</taxon>
    </lineage>
</organism>
<feature type="region of interest" description="Disordered" evidence="1">
    <location>
        <begin position="368"/>
        <end position="406"/>
    </location>
</feature>